<sequence>MNRKTSTDFFVVVMGMGTFLAAFVGGAHTLEDPWSNTTIVETPSVNITGIEVVNASIAQPEVEANANFSHILVVNSKSGQPCLLAALNATIQVSYKVLEGIVHESYVTTEDIQLPEDVTAQGVCGENRSHLLLEWGNGTFHLNLTFSLKESNLALQNSTWSLTAISVSYDLSNSEVFPASSEASLVTYEKSDLSLFTTELGHAYACDRDITVIVGTVDKGVVVKFHNIKLAAFGVTSSEFPDATDYCTSKGDADNPENVLVPLIVACCLSAVVIIIVIGYVISRVIQRKREQSDYRAM</sequence>
<evidence type="ECO:0000256" key="16">
    <source>
        <dbReference type="ARBA" id="ARBA00053950"/>
    </source>
</evidence>
<evidence type="ECO:0000256" key="2">
    <source>
        <dbReference type="ARBA" id="ARBA00004158"/>
    </source>
</evidence>
<evidence type="ECO:0000313" key="23">
    <source>
        <dbReference type="EMBL" id="KAK3780665.1"/>
    </source>
</evidence>
<evidence type="ECO:0000256" key="21">
    <source>
        <dbReference type="SAM" id="Phobius"/>
    </source>
</evidence>
<keyword evidence="14" id="KW-0968">Cytoplasmic vesicle</keyword>
<evidence type="ECO:0000256" key="12">
    <source>
        <dbReference type="ARBA" id="ARBA00023180"/>
    </source>
</evidence>
<evidence type="ECO:0000256" key="11">
    <source>
        <dbReference type="ARBA" id="ARBA00023136"/>
    </source>
</evidence>
<reference evidence="23" key="1">
    <citation type="journal article" date="2023" name="G3 (Bethesda)">
        <title>A reference genome for the long-term kleptoplast-retaining sea slug Elysia crispata morphotype clarki.</title>
        <authorList>
            <person name="Eastman K.E."/>
            <person name="Pendleton A.L."/>
            <person name="Shaikh M.A."/>
            <person name="Suttiyut T."/>
            <person name="Ogas R."/>
            <person name="Tomko P."/>
            <person name="Gavelis G."/>
            <person name="Widhalm J.R."/>
            <person name="Wisecaver J.H."/>
        </authorList>
    </citation>
    <scope>NUCLEOTIDE SEQUENCE</scope>
    <source>
        <strain evidence="23">ECLA1</strain>
    </source>
</reference>
<comment type="similarity">
    <text evidence="5 20">Belongs to the LAMP family.</text>
</comment>
<feature type="domain" description="Lysosome-associated membrane glycoprotein 2-like luminal" evidence="22">
    <location>
        <begin position="74"/>
        <end position="235"/>
    </location>
</feature>
<evidence type="ECO:0000256" key="6">
    <source>
        <dbReference type="ARBA" id="ARBA00022692"/>
    </source>
</evidence>
<feature type="transmembrane region" description="Helical" evidence="21">
    <location>
        <begin position="259"/>
        <end position="282"/>
    </location>
</feature>
<gene>
    <name evidence="23" type="ORF">RRG08_028113</name>
</gene>
<evidence type="ECO:0000313" key="24">
    <source>
        <dbReference type="Proteomes" id="UP001283361"/>
    </source>
</evidence>
<dbReference type="PROSITE" id="PS51407">
    <property type="entry name" value="LAMP_3"/>
    <property type="match status" value="1"/>
</dbReference>
<keyword evidence="7" id="KW-0732">Signal</keyword>
<dbReference type="Proteomes" id="UP001283361">
    <property type="component" value="Unassembled WGS sequence"/>
</dbReference>
<name>A0AAE1A3T3_9GAST</name>
<dbReference type="Gene3D" id="2.40.160.110">
    <property type="match status" value="1"/>
</dbReference>
<dbReference type="PRINTS" id="PR00336">
    <property type="entry name" value="LYSASSOCTDMP"/>
</dbReference>
<dbReference type="GO" id="GO:0031902">
    <property type="term" value="C:late endosome membrane"/>
    <property type="evidence" value="ECO:0007669"/>
    <property type="project" value="TreeGrafter"/>
</dbReference>
<dbReference type="GO" id="GO:0005765">
    <property type="term" value="C:lysosomal membrane"/>
    <property type="evidence" value="ECO:0007669"/>
    <property type="project" value="TreeGrafter"/>
</dbReference>
<keyword evidence="10" id="KW-0770">Synapse</keyword>
<evidence type="ECO:0000256" key="17">
    <source>
        <dbReference type="ARBA" id="ARBA00060492"/>
    </source>
</evidence>
<evidence type="ECO:0000256" key="5">
    <source>
        <dbReference type="ARBA" id="ARBA00009644"/>
    </source>
</evidence>
<keyword evidence="11 20" id="KW-0472">Membrane</keyword>
<dbReference type="Pfam" id="PF01299">
    <property type="entry name" value="Lamp2-like_luminal"/>
    <property type="match status" value="1"/>
</dbReference>
<evidence type="ECO:0000256" key="3">
    <source>
        <dbReference type="ARBA" id="ARBA00004172"/>
    </source>
</evidence>
<keyword evidence="24" id="KW-1185">Reference proteome</keyword>
<keyword evidence="12" id="KW-0325">Glycoprotein</keyword>
<evidence type="ECO:0000256" key="9">
    <source>
        <dbReference type="ARBA" id="ARBA00022989"/>
    </source>
</evidence>
<evidence type="ECO:0000256" key="7">
    <source>
        <dbReference type="ARBA" id="ARBA00022729"/>
    </source>
</evidence>
<comment type="caution">
    <text evidence="23">The sequence shown here is derived from an EMBL/GenBank/DDBJ whole genome shotgun (WGS) entry which is preliminary data.</text>
</comment>
<evidence type="ECO:0000256" key="8">
    <source>
        <dbReference type="ARBA" id="ARBA00022753"/>
    </source>
</evidence>
<dbReference type="PANTHER" id="PTHR11506">
    <property type="entry name" value="LYSOSOME-ASSOCIATED MEMBRANE GLYCOPROTEIN"/>
    <property type="match status" value="1"/>
</dbReference>
<evidence type="ECO:0000256" key="19">
    <source>
        <dbReference type="ARBA" id="ARBA00076257"/>
    </source>
</evidence>
<comment type="caution">
    <text evidence="20">Lacks conserved residue(s) required for the propagation of feature annotation.</text>
</comment>
<proteinExistence type="inferred from homology"/>
<comment type="subcellular location">
    <subcellularLocation>
        <location evidence="4">Cell projection</location>
        <location evidence="4">Dendrite</location>
    </subcellularLocation>
    <subcellularLocation>
        <location evidence="17">Cell projection</location>
        <location evidence="17">Growth cone membrane</location>
        <topology evidence="17">Single-pass type I membrane protein</topology>
    </subcellularLocation>
    <subcellularLocation>
        <location evidence="15">Cytoplasmic vesicle</location>
        <location evidence="15">Secretory vesicle</location>
        <location evidence="15">Synaptic vesicle membrane</location>
        <topology evidence="15">Single-pass type I membrane protein</topology>
    </subcellularLocation>
    <subcellularLocation>
        <location evidence="2">Early endosome membrane</location>
        <topology evidence="2">Single-pass type I membrane protein</topology>
    </subcellularLocation>
    <subcellularLocation>
        <location evidence="1">Endoplasmic reticulum-Golgi intermediate compartment membrane</location>
        <topology evidence="1">Single-pass type I membrane protein</topology>
    </subcellularLocation>
    <subcellularLocation>
        <location evidence="20">Membrane</location>
        <topology evidence="20">Single-pass type I membrane protein</topology>
    </subcellularLocation>
    <subcellularLocation>
        <location evidence="3">Recycling endosome</location>
    </subcellularLocation>
</comment>
<dbReference type="GO" id="GO:0072594">
    <property type="term" value="P:establishment of protein localization to organelle"/>
    <property type="evidence" value="ECO:0007669"/>
    <property type="project" value="TreeGrafter"/>
</dbReference>
<accession>A0AAE1A3T3</accession>
<evidence type="ECO:0000259" key="22">
    <source>
        <dbReference type="Pfam" id="PF01299"/>
    </source>
</evidence>
<evidence type="ECO:0000256" key="20">
    <source>
        <dbReference type="PROSITE-ProRule" id="PRU00740"/>
    </source>
</evidence>
<evidence type="ECO:0000256" key="14">
    <source>
        <dbReference type="ARBA" id="ARBA00023329"/>
    </source>
</evidence>
<organism evidence="23 24">
    <name type="scientific">Elysia crispata</name>
    <name type="common">lettuce slug</name>
    <dbReference type="NCBI Taxonomy" id="231223"/>
    <lineage>
        <taxon>Eukaryota</taxon>
        <taxon>Metazoa</taxon>
        <taxon>Spiralia</taxon>
        <taxon>Lophotrochozoa</taxon>
        <taxon>Mollusca</taxon>
        <taxon>Gastropoda</taxon>
        <taxon>Heterobranchia</taxon>
        <taxon>Euthyneura</taxon>
        <taxon>Panpulmonata</taxon>
        <taxon>Sacoglossa</taxon>
        <taxon>Placobranchoidea</taxon>
        <taxon>Plakobranchidae</taxon>
        <taxon>Elysia</taxon>
    </lineage>
</organism>
<evidence type="ECO:0000256" key="13">
    <source>
        <dbReference type="ARBA" id="ARBA00023273"/>
    </source>
</evidence>
<evidence type="ECO:0000256" key="4">
    <source>
        <dbReference type="ARBA" id="ARBA00004279"/>
    </source>
</evidence>
<evidence type="ECO:0000256" key="10">
    <source>
        <dbReference type="ARBA" id="ARBA00023018"/>
    </source>
</evidence>
<comment type="function">
    <text evidence="16">Plays a role in short-term synaptic plasticity in a subset of GABAergic neurons in the brain.</text>
</comment>
<dbReference type="PANTHER" id="PTHR11506:SF35">
    <property type="entry name" value="LYSOSOME-ASSOCIATED MEMBRANE GLYCOPROTEIN 5"/>
    <property type="match status" value="1"/>
</dbReference>
<dbReference type="GO" id="GO:0005886">
    <property type="term" value="C:plasma membrane"/>
    <property type="evidence" value="ECO:0007669"/>
    <property type="project" value="UniProtKB-SubCell"/>
</dbReference>
<evidence type="ECO:0000256" key="15">
    <source>
        <dbReference type="ARBA" id="ARBA00029428"/>
    </source>
</evidence>
<keyword evidence="13" id="KW-0966">Cell projection</keyword>
<keyword evidence="8" id="KW-0967">Endosome</keyword>
<evidence type="ECO:0000256" key="1">
    <source>
        <dbReference type="ARBA" id="ARBA00004151"/>
    </source>
</evidence>
<keyword evidence="6 20" id="KW-0812">Transmembrane</keyword>
<dbReference type="InterPro" id="IPR048528">
    <property type="entry name" value="Lamp2-like_luminal"/>
</dbReference>
<evidence type="ECO:0000256" key="18">
    <source>
        <dbReference type="ARBA" id="ARBA00074379"/>
    </source>
</evidence>
<protein>
    <recommendedName>
        <fullName evidence="18">Lysosome-associated membrane glycoprotein 5</fullName>
    </recommendedName>
    <alternativeName>
        <fullName evidence="19">Lysosome-associated membrane protein 5</fullName>
    </alternativeName>
</protein>
<keyword evidence="9 21" id="KW-1133">Transmembrane helix</keyword>
<dbReference type="InterPro" id="IPR002000">
    <property type="entry name" value="Lysosome-assoc_membr_glycop"/>
</dbReference>
<dbReference type="EMBL" id="JAWDGP010002696">
    <property type="protein sequence ID" value="KAK3780665.1"/>
    <property type="molecule type" value="Genomic_DNA"/>
</dbReference>
<dbReference type="AlphaFoldDB" id="A0AAE1A3T3"/>